<dbReference type="GO" id="GO:0016705">
    <property type="term" value="F:oxidoreductase activity, acting on paired donors, with incorporation or reduction of molecular oxygen"/>
    <property type="evidence" value="ECO:0007669"/>
    <property type="project" value="InterPro"/>
</dbReference>
<evidence type="ECO:0000313" key="8">
    <source>
        <dbReference type="Proteomes" id="UP000184330"/>
    </source>
</evidence>
<evidence type="ECO:0000313" key="7">
    <source>
        <dbReference type="EMBL" id="CZR63115.1"/>
    </source>
</evidence>
<keyword evidence="6" id="KW-0812">Transmembrane</keyword>
<dbReference type="InterPro" id="IPR036396">
    <property type="entry name" value="Cyt_P450_sf"/>
</dbReference>
<keyword evidence="6" id="KW-0472">Membrane</keyword>
<dbReference type="Proteomes" id="UP000184330">
    <property type="component" value="Unassembled WGS sequence"/>
</dbReference>
<evidence type="ECO:0000256" key="3">
    <source>
        <dbReference type="ARBA" id="ARBA00022723"/>
    </source>
</evidence>
<dbReference type="OrthoDB" id="3934656at2759"/>
<keyword evidence="4 5" id="KW-0408">Iron</keyword>
<dbReference type="Gene3D" id="1.10.630.10">
    <property type="entry name" value="Cytochrome P450"/>
    <property type="match status" value="1"/>
</dbReference>
<dbReference type="GO" id="GO:0004497">
    <property type="term" value="F:monooxygenase activity"/>
    <property type="evidence" value="ECO:0007669"/>
    <property type="project" value="InterPro"/>
</dbReference>
<evidence type="ECO:0000256" key="2">
    <source>
        <dbReference type="ARBA" id="ARBA00010617"/>
    </source>
</evidence>
<dbReference type="AlphaFoldDB" id="A0A1L7XDK4"/>
<dbReference type="Pfam" id="PF00067">
    <property type="entry name" value="p450"/>
    <property type="match status" value="1"/>
</dbReference>
<dbReference type="InterPro" id="IPR001128">
    <property type="entry name" value="Cyt_P450"/>
</dbReference>
<keyword evidence="5" id="KW-0349">Heme</keyword>
<gene>
    <name evidence="7" type="ORF">PAC_13012</name>
</gene>
<feature type="transmembrane region" description="Helical" evidence="6">
    <location>
        <begin position="6"/>
        <end position="23"/>
    </location>
</feature>
<reference evidence="7 8" key="1">
    <citation type="submission" date="2016-03" db="EMBL/GenBank/DDBJ databases">
        <authorList>
            <person name="Ploux O."/>
        </authorList>
    </citation>
    <scope>NUCLEOTIDE SEQUENCE [LARGE SCALE GENOMIC DNA]</scope>
    <source>
        <strain evidence="7 8">UAMH 11012</strain>
    </source>
</reference>
<dbReference type="SUPFAM" id="SSF48264">
    <property type="entry name" value="Cytochrome P450"/>
    <property type="match status" value="1"/>
</dbReference>
<feature type="binding site" description="axial binding residue" evidence="5">
    <location>
        <position position="338"/>
    </location>
    <ligand>
        <name>heme</name>
        <dbReference type="ChEBI" id="CHEBI:30413"/>
    </ligand>
    <ligandPart>
        <name>Fe</name>
        <dbReference type="ChEBI" id="CHEBI:18248"/>
    </ligandPart>
</feature>
<sequence>MAVQIVYVLVGLSLVYFLRIRFLETLVRLHSFSEDNLRRFASEIWLQKRFVATGATMDMMEWATYWSLEVIYDLTFGERIGYVEEGKDVNGVIFGVRKMAAWWLYLSRAPFLDYRLLKNPLILWCNKHGWFDHPNVFMPIVQRQFFERQEHWKEVGNMKTVAGDRPTLTEMFLKAQQDHPEVQDFQPFMHSMSTIGAATEATAITLSSVIYFLLKNPRCYEKLKSELSTLPAPASPVIFIQAQSLPYLNACINESMRLHSADRFAKGREVPESGMTICGQFVPGGTTVSVYTDAAHRQKEIFGNDVDVFKPERWLESEEKTNRMNATMLSFGIGKYGCLEKNLSRLEMLKFIPSVLRAFDFELVNPEQDWTLVNGPFAHPVDLFVKVQARS</sequence>
<dbReference type="GO" id="GO:0020037">
    <property type="term" value="F:heme binding"/>
    <property type="evidence" value="ECO:0007669"/>
    <property type="project" value="InterPro"/>
</dbReference>
<dbReference type="PRINTS" id="PR00385">
    <property type="entry name" value="P450"/>
</dbReference>
<evidence type="ECO:0000256" key="6">
    <source>
        <dbReference type="SAM" id="Phobius"/>
    </source>
</evidence>
<dbReference type="InterPro" id="IPR002401">
    <property type="entry name" value="Cyt_P450_E_grp-I"/>
</dbReference>
<comment type="similarity">
    <text evidence="2">Belongs to the cytochrome P450 family.</text>
</comment>
<dbReference type="GO" id="GO:0005506">
    <property type="term" value="F:iron ion binding"/>
    <property type="evidence" value="ECO:0007669"/>
    <property type="project" value="InterPro"/>
</dbReference>
<dbReference type="InterPro" id="IPR050121">
    <property type="entry name" value="Cytochrome_P450_monoxygenase"/>
</dbReference>
<dbReference type="PANTHER" id="PTHR24305">
    <property type="entry name" value="CYTOCHROME P450"/>
    <property type="match status" value="1"/>
</dbReference>
<organism evidence="7 8">
    <name type="scientific">Phialocephala subalpina</name>
    <dbReference type="NCBI Taxonomy" id="576137"/>
    <lineage>
        <taxon>Eukaryota</taxon>
        <taxon>Fungi</taxon>
        <taxon>Dikarya</taxon>
        <taxon>Ascomycota</taxon>
        <taxon>Pezizomycotina</taxon>
        <taxon>Leotiomycetes</taxon>
        <taxon>Helotiales</taxon>
        <taxon>Mollisiaceae</taxon>
        <taxon>Phialocephala</taxon>
        <taxon>Phialocephala fortinii species complex</taxon>
    </lineage>
</organism>
<name>A0A1L7XDK4_9HELO</name>
<comment type="cofactor">
    <cofactor evidence="1 5">
        <name>heme</name>
        <dbReference type="ChEBI" id="CHEBI:30413"/>
    </cofactor>
</comment>
<evidence type="ECO:0000256" key="5">
    <source>
        <dbReference type="PIRSR" id="PIRSR602401-1"/>
    </source>
</evidence>
<dbReference type="PANTHER" id="PTHR24305:SF232">
    <property type="entry name" value="P450, PUTATIVE (EUROFUNG)-RELATED"/>
    <property type="match status" value="1"/>
</dbReference>
<evidence type="ECO:0000256" key="1">
    <source>
        <dbReference type="ARBA" id="ARBA00001971"/>
    </source>
</evidence>
<dbReference type="PRINTS" id="PR00463">
    <property type="entry name" value="EP450I"/>
</dbReference>
<protein>
    <recommendedName>
        <fullName evidence="9">Pisatin demethylase cytochrome P450</fullName>
    </recommendedName>
</protein>
<evidence type="ECO:0008006" key="9">
    <source>
        <dbReference type="Google" id="ProtNLM"/>
    </source>
</evidence>
<keyword evidence="3 5" id="KW-0479">Metal-binding</keyword>
<keyword evidence="6" id="KW-1133">Transmembrane helix</keyword>
<dbReference type="EMBL" id="FJOG01000022">
    <property type="protein sequence ID" value="CZR63115.1"/>
    <property type="molecule type" value="Genomic_DNA"/>
</dbReference>
<evidence type="ECO:0000256" key="4">
    <source>
        <dbReference type="ARBA" id="ARBA00023004"/>
    </source>
</evidence>
<keyword evidence="8" id="KW-1185">Reference proteome</keyword>
<proteinExistence type="inferred from homology"/>
<dbReference type="STRING" id="576137.A0A1L7XDK4"/>
<accession>A0A1L7XDK4</accession>